<dbReference type="InterPro" id="IPR036291">
    <property type="entry name" value="NAD(P)-bd_dom_sf"/>
</dbReference>
<dbReference type="PRINTS" id="PR00081">
    <property type="entry name" value="GDHRDH"/>
</dbReference>
<proteinExistence type="inferred from homology"/>
<dbReference type="Gene3D" id="3.40.50.720">
    <property type="entry name" value="NAD(P)-binding Rossmann-like Domain"/>
    <property type="match status" value="1"/>
</dbReference>
<dbReference type="GO" id="GO:0016491">
    <property type="term" value="F:oxidoreductase activity"/>
    <property type="evidence" value="ECO:0007669"/>
    <property type="project" value="UniProtKB-KW"/>
</dbReference>
<organism evidence="5 6">
    <name type="scientific">Actinocatenispora thailandica</name>
    <dbReference type="NCBI Taxonomy" id="227318"/>
    <lineage>
        <taxon>Bacteria</taxon>
        <taxon>Bacillati</taxon>
        <taxon>Actinomycetota</taxon>
        <taxon>Actinomycetes</taxon>
        <taxon>Micromonosporales</taxon>
        <taxon>Micromonosporaceae</taxon>
        <taxon>Actinocatenispora</taxon>
    </lineage>
</organism>
<dbReference type="SMART" id="SM00822">
    <property type="entry name" value="PKS_KR"/>
    <property type="match status" value="1"/>
</dbReference>
<dbReference type="AlphaFoldDB" id="A0A7R7DWR9"/>
<keyword evidence="2" id="KW-0560">Oxidoreductase</keyword>
<name>A0A7R7DWR9_9ACTN</name>
<dbReference type="KEGG" id="atl:Athai_65740"/>
<evidence type="ECO:0000256" key="1">
    <source>
        <dbReference type="ARBA" id="ARBA00006484"/>
    </source>
</evidence>
<dbReference type="PIRSF" id="PIRSF000126">
    <property type="entry name" value="11-beta-HSD1"/>
    <property type="match status" value="1"/>
</dbReference>
<evidence type="ECO:0000313" key="5">
    <source>
        <dbReference type="EMBL" id="BCJ39071.1"/>
    </source>
</evidence>
<evidence type="ECO:0000313" key="6">
    <source>
        <dbReference type="Proteomes" id="UP000611640"/>
    </source>
</evidence>
<dbReference type="RefSeq" id="WP_203964997.1">
    <property type="nucleotide sequence ID" value="NZ_AP023355.1"/>
</dbReference>
<dbReference type="InterPro" id="IPR057326">
    <property type="entry name" value="KR_dom"/>
</dbReference>
<dbReference type="GO" id="GO:0016020">
    <property type="term" value="C:membrane"/>
    <property type="evidence" value="ECO:0007669"/>
    <property type="project" value="TreeGrafter"/>
</dbReference>
<dbReference type="Proteomes" id="UP000611640">
    <property type="component" value="Chromosome"/>
</dbReference>
<accession>A0A7R7DWR9</accession>
<keyword evidence="6" id="KW-1185">Reference proteome</keyword>
<evidence type="ECO:0000259" key="4">
    <source>
        <dbReference type="SMART" id="SM00822"/>
    </source>
</evidence>
<dbReference type="InterPro" id="IPR002347">
    <property type="entry name" value="SDR_fam"/>
</dbReference>
<dbReference type="Pfam" id="PF00106">
    <property type="entry name" value="adh_short"/>
    <property type="match status" value="1"/>
</dbReference>
<evidence type="ECO:0000256" key="2">
    <source>
        <dbReference type="ARBA" id="ARBA00023002"/>
    </source>
</evidence>
<dbReference type="PANTHER" id="PTHR44196:SF2">
    <property type="entry name" value="SHORT-CHAIN DEHYDROGENASE-RELATED"/>
    <property type="match status" value="1"/>
</dbReference>
<comment type="similarity">
    <text evidence="1 3">Belongs to the short-chain dehydrogenases/reductases (SDR) family.</text>
</comment>
<sequence>MATALVTGATAGIGAAFADRLARTGRDLVLVARTEQRLAERAAELTERYGVAVEVLPADLSTAAGCGAVEARVGSAEQPVALLVNNAGISLHKPFTSNSADDEERLLWLNVRSVLRLTHAALAVMVPRRSGAVVNVSSVSGFAAVMPGSTYPASKAWVTNFSESIGAQVRRHGVRVMALCPGYTHTEFHDSAGIDMSGVPGFAWLDADRVVVEGLRDLRRGKLLSVPSLRYKAAAAVLSRLPRAVLHRMPSAGGSRTRE</sequence>
<reference evidence="5 6" key="1">
    <citation type="submission" date="2020-08" db="EMBL/GenBank/DDBJ databases">
        <title>Whole genome shotgun sequence of Actinocatenispora thailandica NBRC 105041.</title>
        <authorList>
            <person name="Komaki H."/>
            <person name="Tamura T."/>
        </authorList>
    </citation>
    <scope>NUCLEOTIDE SEQUENCE [LARGE SCALE GENOMIC DNA]</scope>
    <source>
        <strain evidence="5 6">NBRC 105041</strain>
    </source>
</reference>
<feature type="domain" description="Ketoreductase" evidence="4">
    <location>
        <begin position="2"/>
        <end position="183"/>
    </location>
</feature>
<gene>
    <name evidence="5" type="ORF">Athai_65740</name>
</gene>
<dbReference type="SUPFAM" id="SSF51735">
    <property type="entry name" value="NAD(P)-binding Rossmann-fold domains"/>
    <property type="match status" value="1"/>
</dbReference>
<dbReference type="PRINTS" id="PR00080">
    <property type="entry name" value="SDRFAMILY"/>
</dbReference>
<evidence type="ECO:0000256" key="3">
    <source>
        <dbReference type="RuleBase" id="RU000363"/>
    </source>
</evidence>
<protein>
    <submittedName>
        <fullName evidence="5">Short-chain dehydrogenase</fullName>
    </submittedName>
</protein>
<dbReference type="PANTHER" id="PTHR44196">
    <property type="entry name" value="DEHYDROGENASE/REDUCTASE SDR FAMILY MEMBER 7B"/>
    <property type="match status" value="1"/>
</dbReference>
<dbReference type="EMBL" id="AP023355">
    <property type="protein sequence ID" value="BCJ39071.1"/>
    <property type="molecule type" value="Genomic_DNA"/>
</dbReference>